<dbReference type="Proteomes" id="UP000709295">
    <property type="component" value="Unassembled WGS sequence"/>
</dbReference>
<gene>
    <name evidence="2" type="ORF">JG688_00016356</name>
</gene>
<evidence type="ECO:0000313" key="2">
    <source>
        <dbReference type="EMBL" id="KAG6945836.1"/>
    </source>
</evidence>
<organism evidence="2 3">
    <name type="scientific">Phytophthora aleatoria</name>
    <dbReference type="NCBI Taxonomy" id="2496075"/>
    <lineage>
        <taxon>Eukaryota</taxon>
        <taxon>Sar</taxon>
        <taxon>Stramenopiles</taxon>
        <taxon>Oomycota</taxon>
        <taxon>Peronosporomycetes</taxon>
        <taxon>Peronosporales</taxon>
        <taxon>Peronosporaceae</taxon>
        <taxon>Phytophthora</taxon>
    </lineage>
</organism>
<accession>A0A8J5IS35</accession>
<proteinExistence type="predicted"/>
<sequence length="106" mass="11575">MRPRYRVNKELLGYSTHAAIQRVVPGEEPPPLAGATTIPCKEVQEGTAAPPKRPPKKRDPAPLLPAEAEQALADWGWSNSKLVDLQTVTQMLRKASEVALFLPKGP</sequence>
<evidence type="ECO:0000256" key="1">
    <source>
        <dbReference type="SAM" id="MobiDB-lite"/>
    </source>
</evidence>
<reference evidence="2" key="1">
    <citation type="submission" date="2021-01" db="EMBL/GenBank/DDBJ databases">
        <title>Phytophthora aleatoria, a newly-described species from Pinus radiata is distinct from Phytophthora cactorum isolates based on comparative genomics.</title>
        <authorList>
            <person name="Mcdougal R."/>
            <person name="Panda P."/>
            <person name="Williams N."/>
            <person name="Studholme D.J."/>
        </authorList>
    </citation>
    <scope>NUCLEOTIDE SEQUENCE</scope>
    <source>
        <strain evidence="2">NZFS 4037</strain>
    </source>
</reference>
<dbReference type="EMBL" id="JAENGY010002005">
    <property type="protein sequence ID" value="KAG6945836.1"/>
    <property type="molecule type" value="Genomic_DNA"/>
</dbReference>
<name>A0A8J5IS35_9STRA</name>
<evidence type="ECO:0000313" key="3">
    <source>
        <dbReference type="Proteomes" id="UP000709295"/>
    </source>
</evidence>
<keyword evidence="3" id="KW-1185">Reference proteome</keyword>
<dbReference type="AlphaFoldDB" id="A0A8J5IS35"/>
<feature type="region of interest" description="Disordered" evidence="1">
    <location>
        <begin position="25"/>
        <end position="62"/>
    </location>
</feature>
<comment type="caution">
    <text evidence="2">The sequence shown here is derived from an EMBL/GenBank/DDBJ whole genome shotgun (WGS) entry which is preliminary data.</text>
</comment>
<protein>
    <submittedName>
        <fullName evidence="2">Uncharacterized protein</fullName>
    </submittedName>
</protein>